<feature type="transmembrane region" description="Helical" evidence="6">
    <location>
        <begin position="41"/>
        <end position="64"/>
    </location>
</feature>
<dbReference type="RefSeq" id="WP_132319023.1">
    <property type="nucleotide sequence ID" value="NZ_FWZT01000008.1"/>
</dbReference>
<reference evidence="9" key="1">
    <citation type="submission" date="2017-04" db="EMBL/GenBank/DDBJ databases">
        <authorList>
            <person name="Varghese N."/>
            <person name="Submissions S."/>
        </authorList>
    </citation>
    <scope>NUCLEOTIDE SEQUENCE [LARGE SCALE GENOMIC DNA]</scope>
    <source>
        <strain evidence="9">RKEM611</strain>
    </source>
</reference>
<evidence type="ECO:0000256" key="1">
    <source>
        <dbReference type="ARBA" id="ARBA00004162"/>
    </source>
</evidence>
<evidence type="ECO:0000256" key="4">
    <source>
        <dbReference type="ARBA" id="ARBA00022989"/>
    </source>
</evidence>
<dbReference type="InterPro" id="IPR052027">
    <property type="entry name" value="PspC"/>
</dbReference>
<accession>A0A1Y6BX04</accession>
<evidence type="ECO:0000256" key="3">
    <source>
        <dbReference type="ARBA" id="ARBA00022692"/>
    </source>
</evidence>
<dbReference type="InterPro" id="IPR007168">
    <property type="entry name" value="Phageshock_PspC_N"/>
</dbReference>
<dbReference type="PANTHER" id="PTHR33885">
    <property type="entry name" value="PHAGE SHOCK PROTEIN C"/>
    <property type="match status" value="1"/>
</dbReference>
<keyword evidence="9" id="KW-1185">Reference proteome</keyword>
<evidence type="ECO:0000256" key="6">
    <source>
        <dbReference type="SAM" id="Phobius"/>
    </source>
</evidence>
<evidence type="ECO:0000313" key="9">
    <source>
        <dbReference type="Proteomes" id="UP000192907"/>
    </source>
</evidence>
<feature type="transmembrane region" description="Helical" evidence="6">
    <location>
        <begin position="102"/>
        <end position="126"/>
    </location>
</feature>
<dbReference type="Proteomes" id="UP000192907">
    <property type="component" value="Unassembled WGS sequence"/>
</dbReference>
<keyword evidence="2" id="KW-1003">Cell membrane</keyword>
<dbReference type="GO" id="GO:0005886">
    <property type="term" value="C:plasma membrane"/>
    <property type="evidence" value="ECO:0007669"/>
    <property type="project" value="UniProtKB-SubCell"/>
</dbReference>
<keyword evidence="5 6" id="KW-0472">Membrane</keyword>
<dbReference type="STRING" id="1513793.SAMN06296036_10856"/>
<name>A0A1Y6BX04_9BACT</name>
<comment type="subcellular location">
    <subcellularLocation>
        <location evidence="1">Cell membrane</location>
        <topology evidence="1">Single-pass membrane protein</topology>
    </subcellularLocation>
</comment>
<gene>
    <name evidence="8" type="ORF">SAMN06296036_10856</name>
</gene>
<dbReference type="AlphaFoldDB" id="A0A1Y6BX04"/>
<dbReference type="EMBL" id="FWZT01000008">
    <property type="protein sequence ID" value="SMF25288.1"/>
    <property type="molecule type" value="Genomic_DNA"/>
</dbReference>
<dbReference type="PANTHER" id="PTHR33885:SF3">
    <property type="entry name" value="PHAGE SHOCK PROTEIN C"/>
    <property type="match status" value="1"/>
</dbReference>
<protein>
    <submittedName>
        <fullName evidence="8">Phage shock protein C (PspC) family protein</fullName>
    </submittedName>
</protein>
<keyword evidence="3 6" id="KW-0812">Transmembrane</keyword>
<dbReference type="OrthoDB" id="5295482at2"/>
<proteinExistence type="predicted"/>
<evidence type="ECO:0000256" key="5">
    <source>
        <dbReference type="ARBA" id="ARBA00023136"/>
    </source>
</evidence>
<keyword evidence="4 6" id="KW-1133">Transmembrane helix</keyword>
<dbReference type="Pfam" id="PF04024">
    <property type="entry name" value="PspC"/>
    <property type="match status" value="2"/>
</dbReference>
<sequence>MEYQTITVSPEIDRHKWVRSSDGILAGVSGGIAKSFGIDPWIVRLVWAVAFLAFGTGLFAYVLLAVSLPREDRLAEAYEGRLLGVCARVASRLNLEVGLARFFALLLAIMSFGVTLVGYLILHFVLENQNSYRGKVTNSWQK</sequence>
<evidence type="ECO:0000256" key="2">
    <source>
        <dbReference type="ARBA" id="ARBA00022475"/>
    </source>
</evidence>
<feature type="domain" description="Phage shock protein PspC N-terminal" evidence="7">
    <location>
        <begin position="80"/>
        <end position="127"/>
    </location>
</feature>
<evidence type="ECO:0000313" key="8">
    <source>
        <dbReference type="EMBL" id="SMF25288.1"/>
    </source>
</evidence>
<feature type="domain" description="Phage shock protein PspC N-terminal" evidence="7">
    <location>
        <begin position="16"/>
        <end position="71"/>
    </location>
</feature>
<evidence type="ECO:0000259" key="7">
    <source>
        <dbReference type="Pfam" id="PF04024"/>
    </source>
</evidence>
<organism evidence="8 9">
    <name type="scientific">Pseudobacteriovorax antillogorgiicola</name>
    <dbReference type="NCBI Taxonomy" id="1513793"/>
    <lineage>
        <taxon>Bacteria</taxon>
        <taxon>Pseudomonadati</taxon>
        <taxon>Bdellovibrionota</taxon>
        <taxon>Oligoflexia</taxon>
        <taxon>Oligoflexales</taxon>
        <taxon>Pseudobacteriovoracaceae</taxon>
        <taxon>Pseudobacteriovorax</taxon>
    </lineage>
</organism>